<accession>A0A397TN70</accession>
<gene>
    <name evidence="2" type="ORF">C1645_747252</name>
</gene>
<name>A0A397TN70_9GLOM</name>
<evidence type="ECO:0000313" key="3">
    <source>
        <dbReference type="Proteomes" id="UP000265703"/>
    </source>
</evidence>
<keyword evidence="1" id="KW-1133">Transmembrane helix</keyword>
<organism evidence="2 3">
    <name type="scientific">Glomus cerebriforme</name>
    <dbReference type="NCBI Taxonomy" id="658196"/>
    <lineage>
        <taxon>Eukaryota</taxon>
        <taxon>Fungi</taxon>
        <taxon>Fungi incertae sedis</taxon>
        <taxon>Mucoromycota</taxon>
        <taxon>Glomeromycotina</taxon>
        <taxon>Glomeromycetes</taxon>
        <taxon>Glomerales</taxon>
        <taxon>Glomeraceae</taxon>
        <taxon>Glomus</taxon>
    </lineage>
</organism>
<dbReference type="EMBL" id="QKYT01000004">
    <property type="protein sequence ID" value="RIA99418.1"/>
    <property type="molecule type" value="Genomic_DNA"/>
</dbReference>
<sequence>MPHFQITGLIEGKVELLILINQIFLLKFLNFYLNIYIRPRLIYPNKKLRTFFKF</sequence>
<proteinExistence type="predicted"/>
<keyword evidence="1" id="KW-0472">Membrane</keyword>
<dbReference type="AlphaFoldDB" id="A0A397TN70"/>
<comment type="caution">
    <text evidence="2">The sequence shown here is derived from an EMBL/GenBank/DDBJ whole genome shotgun (WGS) entry which is preliminary data.</text>
</comment>
<evidence type="ECO:0000256" key="1">
    <source>
        <dbReference type="SAM" id="Phobius"/>
    </source>
</evidence>
<dbReference type="Proteomes" id="UP000265703">
    <property type="component" value="Unassembled WGS sequence"/>
</dbReference>
<reference evidence="2 3" key="1">
    <citation type="submission" date="2018-06" db="EMBL/GenBank/DDBJ databases">
        <title>Comparative genomics reveals the genomic features of Rhizophagus irregularis, R. cerebriforme, R. diaphanum and Gigaspora rosea, and their symbiotic lifestyle signature.</title>
        <authorList>
            <person name="Morin E."/>
            <person name="San Clemente H."/>
            <person name="Chen E.C.H."/>
            <person name="De La Providencia I."/>
            <person name="Hainaut M."/>
            <person name="Kuo A."/>
            <person name="Kohler A."/>
            <person name="Murat C."/>
            <person name="Tang N."/>
            <person name="Roy S."/>
            <person name="Loubradou J."/>
            <person name="Henrissat B."/>
            <person name="Grigoriev I.V."/>
            <person name="Corradi N."/>
            <person name="Roux C."/>
            <person name="Martin F.M."/>
        </authorList>
    </citation>
    <scope>NUCLEOTIDE SEQUENCE [LARGE SCALE GENOMIC DNA]</scope>
    <source>
        <strain evidence="2 3">DAOM 227022</strain>
    </source>
</reference>
<evidence type="ECO:0000313" key="2">
    <source>
        <dbReference type="EMBL" id="RIA99418.1"/>
    </source>
</evidence>
<keyword evidence="1" id="KW-0812">Transmembrane</keyword>
<keyword evidence="3" id="KW-1185">Reference proteome</keyword>
<protein>
    <submittedName>
        <fullName evidence="2">Uncharacterized protein</fullName>
    </submittedName>
</protein>
<feature type="transmembrane region" description="Helical" evidence="1">
    <location>
        <begin position="16"/>
        <end position="37"/>
    </location>
</feature>